<protein>
    <submittedName>
        <fullName evidence="2">Uncharacterized protein</fullName>
    </submittedName>
</protein>
<sequence>MVDDYGCTNCIDADRFCKSRGVMKTCQPCKDAGSQCCSKNLTVSEHITRLGHLNRYARLSNFALNTAVQNVLNDRITLEGLHATINEANMRLMESSYNLGQLVHQHLEVFGPVNLPEAHGVDDTELQEVYANILSQESTEAILAYADNEYVVAGAQRRAGYTIYEPNLAHAISEEIDDYRAREVRLNETPVPSGLSPVGEPVAGPSRFEGAMDVDEPAGVEAGGLVEDEAVEGGAGEEAADAETGCKIPAPPHKGLSHC</sequence>
<keyword evidence="3" id="KW-1185">Reference proteome</keyword>
<gene>
    <name evidence="2" type="ORF">B0H15DRAFT_958205</name>
</gene>
<dbReference type="AlphaFoldDB" id="A0AAD6TKZ6"/>
<comment type="caution">
    <text evidence="2">The sequence shown here is derived from an EMBL/GenBank/DDBJ whole genome shotgun (WGS) entry which is preliminary data.</text>
</comment>
<evidence type="ECO:0000256" key="1">
    <source>
        <dbReference type="SAM" id="MobiDB-lite"/>
    </source>
</evidence>
<proteinExistence type="predicted"/>
<feature type="region of interest" description="Disordered" evidence="1">
    <location>
        <begin position="231"/>
        <end position="259"/>
    </location>
</feature>
<organism evidence="2 3">
    <name type="scientific">Mycena belliarum</name>
    <dbReference type="NCBI Taxonomy" id="1033014"/>
    <lineage>
        <taxon>Eukaryota</taxon>
        <taxon>Fungi</taxon>
        <taxon>Dikarya</taxon>
        <taxon>Basidiomycota</taxon>
        <taxon>Agaricomycotina</taxon>
        <taxon>Agaricomycetes</taxon>
        <taxon>Agaricomycetidae</taxon>
        <taxon>Agaricales</taxon>
        <taxon>Marasmiineae</taxon>
        <taxon>Mycenaceae</taxon>
        <taxon>Mycena</taxon>
    </lineage>
</organism>
<evidence type="ECO:0000313" key="2">
    <source>
        <dbReference type="EMBL" id="KAJ7067715.1"/>
    </source>
</evidence>
<accession>A0AAD6TKZ6</accession>
<reference evidence="2" key="1">
    <citation type="submission" date="2023-03" db="EMBL/GenBank/DDBJ databases">
        <title>Massive genome expansion in bonnet fungi (Mycena s.s.) driven by repeated elements and novel gene families across ecological guilds.</title>
        <authorList>
            <consortium name="Lawrence Berkeley National Laboratory"/>
            <person name="Harder C.B."/>
            <person name="Miyauchi S."/>
            <person name="Viragh M."/>
            <person name="Kuo A."/>
            <person name="Thoen E."/>
            <person name="Andreopoulos B."/>
            <person name="Lu D."/>
            <person name="Skrede I."/>
            <person name="Drula E."/>
            <person name="Henrissat B."/>
            <person name="Morin E."/>
            <person name="Kohler A."/>
            <person name="Barry K."/>
            <person name="LaButti K."/>
            <person name="Morin E."/>
            <person name="Salamov A."/>
            <person name="Lipzen A."/>
            <person name="Mereny Z."/>
            <person name="Hegedus B."/>
            <person name="Baldrian P."/>
            <person name="Stursova M."/>
            <person name="Weitz H."/>
            <person name="Taylor A."/>
            <person name="Grigoriev I.V."/>
            <person name="Nagy L.G."/>
            <person name="Martin F."/>
            <person name="Kauserud H."/>
        </authorList>
    </citation>
    <scope>NUCLEOTIDE SEQUENCE</scope>
    <source>
        <strain evidence="2">CBHHK173m</strain>
    </source>
</reference>
<dbReference type="Proteomes" id="UP001222325">
    <property type="component" value="Unassembled WGS sequence"/>
</dbReference>
<evidence type="ECO:0000313" key="3">
    <source>
        <dbReference type="Proteomes" id="UP001222325"/>
    </source>
</evidence>
<name>A0AAD6TKZ6_9AGAR</name>
<dbReference type="EMBL" id="JARJCN010000153">
    <property type="protein sequence ID" value="KAJ7067715.1"/>
    <property type="molecule type" value="Genomic_DNA"/>
</dbReference>